<dbReference type="Gene3D" id="3.40.50.1820">
    <property type="entry name" value="alpha/beta hydrolase"/>
    <property type="match status" value="1"/>
</dbReference>
<dbReference type="STRING" id="215243.A0A0D2A5V7"/>
<accession>A0A0D2A5V7</accession>
<organism evidence="1 2">
    <name type="scientific">Exophiala oligosperma</name>
    <dbReference type="NCBI Taxonomy" id="215243"/>
    <lineage>
        <taxon>Eukaryota</taxon>
        <taxon>Fungi</taxon>
        <taxon>Dikarya</taxon>
        <taxon>Ascomycota</taxon>
        <taxon>Pezizomycotina</taxon>
        <taxon>Eurotiomycetes</taxon>
        <taxon>Chaetothyriomycetidae</taxon>
        <taxon>Chaetothyriales</taxon>
        <taxon>Herpotrichiellaceae</taxon>
        <taxon>Exophiala</taxon>
    </lineage>
</organism>
<gene>
    <name evidence="1" type="ORF">PV06_11911</name>
</gene>
<dbReference type="RefSeq" id="XP_016255962.1">
    <property type="nucleotide sequence ID" value="XM_016413657.1"/>
</dbReference>
<dbReference type="PANTHER" id="PTHR43329">
    <property type="entry name" value="EPOXIDE HYDROLASE"/>
    <property type="match status" value="1"/>
</dbReference>
<dbReference type="OrthoDB" id="408373at2759"/>
<dbReference type="VEuPathDB" id="FungiDB:PV06_11911"/>
<proteinExistence type="predicted"/>
<name>A0A0D2A5V7_9EURO</name>
<evidence type="ECO:0000313" key="2">
    <source>
        <dbReference type="Proteomes" id="UP000053342"/>
    </source>
</evidence>
<evidence type="ECO:0000313" key="1">
    <source>
        <dbReference type="EMBL" id="KIW35746.1"/>
    </source>
</evidence>
<dbReference type="AlphaFoldDB" id="A0A0D2A5V7"/>
<dbReference type="EMBL" id="KN847449">
    <property type="protein sequence ID" value="KIW35746.1"/>
    <property type="molecule type" value="Genomic_DNA"/>
</dbReference>
<dbReference type="HOGENOM" id="CLU_020336_7_1_1"/>
<sequence length="229" mass="25809">SERPVSGYDCGTMASDLIGVADAVGFAKFRVIGEDWGAAYAYTLAATYRERVVALVYQEMILPGLGYEEGFHAKGGTEEHELKLWDTRTLWHLVFFNVPDFPEMLMTGRERVFWTQWMRSEMRDPTALTQEDIDEYAGWTEQPGGLRTICEVYRACERGAQVNRALMGTKLDIPVLAVGGDFFFGEVPRRQMERVATTVKGVVIHSGHNIALEKPQELAEAYLAFLENT</sequence>
<reference evidence="1 2" key="1">
    <citation type="submission" date="2015-01" db="EMBL/GenBank/DDBJ databases">
        <title>The Genome Sequence of Exophiala oligosperma CBS72588.</title>
        <authorList>
            <consortium name="The Broad Institute Genomics Platform"/>
            <person name="Cuomo C."/>
            <person name="de Hoog S."/>
            <person name="Gorbushina A."/>
            <person name="Stielow B."/>
            <person name="Teixiera M."/>
            <person name="Abouelleil A."/>
            <person name="Chapman S.B."/>
            <person name="Priest M."/>
            <person name="Young S.K."/>
            <person name="Wortman J."/>
            <person name="Nusbaum C."/>
            <person name="Birren B."/>
        </authorList>
    </citation>
    <scope>NUCLEOTIDE SEQUENCE [LARGE SCALE GENOMIC DNA]</scope>
    <source>
        <strain evidence="1 2">CBS 72588</strain>
    </source>
</reference>
<dbReference type="Proteomes" id="UP000053342">
    <property type="component" value="Unassembled WGS sequence"/>
</dbReference>
<evidence type="ECO:0008006" key="3">
    <source>
        <dbReference type="Google" id="ProtNLM"/>
    </source>
</evidence>
<dbReference type="SUPFAM" id="SSF53474">
    <property type="entry name" value="alpha/beta-Hydrolases"/>
    <property type="match status" value="1"/>
</dbReference>
<keyword evidence="2" id="KW-1185">Reference proteome</keyword>
<dbReference type="InterPro" id="IPR029058">
    <property type="entry name" value="AB_hydrolase_fold"/>
</dbReference>
<protein>
    <recommendedName>
        <fullName evidence="3">AB hydrolase-1 domain-containing protein</fullName>
    </recommendedName>
</protein>
<dbReference type="GeneID" id="27363985"/>
<feature type="non-terminal residue" evidence="1">
    <location>
        <position position="1"/>
    </location>
</feature>